<keyword evidence="9" id="KW-0406">Ion transport</keyword>
<feature type="transmembrane region" description="Helical" evidence="13">
    <location>
        <begin position="246"/>
        <end position="270"/>
    </location>
</feature>
<keyword evidence="10 13" id="KW-0472">Membrane</keyword>
<keyword evidence="2" id="KW-0813">Transport</keyword>
<feature type="transmembrane region" description="Helical" evidence="13">
    <location>
        <begin position="44"/>
        <end position="62"/>
    </location>
</feature>
<dbReference type="InterPro" id="IPR028325">
    <property type="entry name" value="VG_K_chnl"/>
</dbReference>
<dbReference type="SUPFAM" id="SSF81324">
    <property type="entry name" value="Voltage-gated potassium channels"/>
    <property type="match status" value="1"/>
</dbReference>
<evidence type="ECO:0000256" key="6">
    <source>
        <dbReference type="ARBA" id="ARBA00022882"/>
    </source>
</evidence>
<feature type="transmembrane region" description="Helical" evidence="13">
    <location>
        <begin position="183"/>
        <end position="206"/>
    </location>
</feature>
<keyword evidence="11" id="KW-0407">Ion channel</keyword>
<evidence type="ECO:0000256" key="13">
    <source>
        <dbReference type="SAM" id="Phobius"/>
    </source>
</evidence>
<dbReference type="GO" id="GO:0008076">
    <property type="term" value="C:voltage-gated potassium channel complex"/>
    <property type="evidence" value="ECO:0007669"/>
    <property type="project" value="InterPro"/>
</dbReference>
<dbReference type="GO" id="GO:0001508">
    <property type="term" value="P:action potential"/>
    <property type="evidence" value="ECO:0007669"/>
    <property type="project" value="TreeGrafter"/>
</dbReference>
<dbReference type="Gene3D" id="3.40.50.720">
    <property type="entry name" value="NAD(P)-binding Rossmann-like Domain"/>
    <property type="match status" value="1"/>
</dbReference>
<dbReference type="Proteomes" id="UP000593910">
    <property type="component" value="Chromosome"/>
</dbReference>
<name>A0A7M1AW11_9BACT</name>
<dbReference type="PRINTS" id="PR00169">
    <property type="entry name" value="KCHANNEL"/>
</dbReference>
<proteinExistence type="predicted"/>
<keyword evidence="17" id="KW-1185">Reference proteome</keyword>
<evidence type="ECO:0000256" key="4">
    <source>
        <dbReference type="ARBA" id="ARBA00022692"/>
    </source>
</evidence>
<feature type="transmembrane region" description="Helical" evidence="13">
    <location>
        <begin position="221"/>
        <end position="239"/>
    </location>
</feature>
<keyword evidence="6" id="KW-0851">Voltage-gated channel</keyword>
<dbReference type="Gene3D" id="1.20.120.350">
    <property type="entry name" value="Voltage-gated potassium channels. Chain C"/>
    <property type="match status" value="1"/>
</dbReference>
<keyword evidence="7" id="KW-0630">Potassium</keyword>
<comment type="subcellular location">
    <subcellularLocation>
        <location evidence="1">Membrane</location>
        <topology evidence="1">Multi-pass membrane protein</topology>
    </subcellularLocation>
</comment>
<dbReference type="Gene3D" id="3.30.70.1450">
    <property type="entry name" value="Regulator of K+ conductance, C-terminal domain"/>
    <property type="match status" value="1"/>
</dbReference>
<keyword evidence="3" id="KW-0633">Potassium transport</keyword>
<gene>
    <name evidence="16" type="ORF">FJR03_07520</name>
</gene>
<evidence type="ECO:0000256" key="8">
    <source>
        <dbReference type="ARBA" id="ARBA00022989"/>
    </source>
</evidence>
<feature type="domain" description="RCK N-terminal" evidence="14">
    <location>
        <begin position="290"/>
        <end position="409"/>
    </location>
</feature>
<evidence type="ECO:0000256" key="5">
    <source>
        <dbReference type="ARBA" id="ARBA00022826"/>
    </source>
</evidence>
<evidence type="ECO:0000313" key="17">
    <source>
        <dbReference type="Proteomes" id="UP000593910"/>
    </source>
</evidence>
<dbReference type="AlphaFoldDB" id="A0A7M1AW11"/>
<dbReference type="InterPro" id="IPR003148">
    <property type="entry name" value="RCK_N"/>
</dbReference>
<evidence type="ECO:0000313" key="16">
    <source>
        <dbReference type="EMBL" id="QOP41605.1"/>
    </source>
</evidence>
<feature type="transmembrane region" description="Helical" evidence="13">
    <location>
        <begin position="136"/>
        <end position="162"/>
    </location>
</feature>
<evidence type="ECO:0000256" key="2">
    <source>
        <dbReference type="ARBA" id="ARBA00022448"/>
    </source>
</evidence>
<evidence type="ECO:0000256" key="11">
    <source>
        <dbReference type="ARBA" id="ARBA00023303"/>
    </source>
</evidence>
<evidence type="ECO:0000256" key="10">
    <source>
        <dbReference type="ARBA" id="ARBA00023136"/>
    </source>
</evidence>
<keyword evidence="8 13" id="KW-1133">Transmembrane helix</keyword>
<protein>
    <recommendedName>
        <fullName evidence="12">BK channel</fullName>
    </recommendedName>
</protein>
<dbReference type="InterPro" id="IPR005821">
    <property type="entry name" value="Ion_trans_dom"/>
</dbReference>
<evidence type="ECO:0000256" key="9">
    <source>
        <dbReference type="ARBA" id="ARBA00023065"/>
    </source>
</evidence>
<dbReference type="InterPro" id="IPR036721">
    <property type="entry name" value="RCK_C_sf"/>
</dbReference>
<evidence type="ECO:0000259" key="14">
    <source>
        <dbReference type="PROSITE" id="PS51201"/>
    </source>
</evidence>
<dbReference type="Gene3D" id="1.10.287.70">
    <property type="match status" value="1"/>
</dbReference>
<dbReference type="GO" id="GO:0005249">
    <property type="term" value="F:voltage-gated potassium channel activity"/>
    <property type="evidence" value="ECO:0007669"/>
    <property type="project" value="InterPro"/>
</dbReference>
<keyword evidence="5" id="KW-0631">Potassium channel</keyword>
<dbReference type="PROSITE" id="PS51202">
    <property type="entry name" value="RCK_C"/>
    <property type="match status" value="1"/>
</dbReference>
<dbReference type="PROSITE" id="PS51201">
    <property type="entry name" value="RCK_N"/>
    <property type="match status" value="1"/>
</dbReference>
<dbReference type="SUPFAM" id="SSF51735">
    <property type="entry name" value="NAD(P)-binding Rossmann-fold domains"/>
    <property type="match status" value="1"/>
</dbReference>
<accession>A0A7M1AW11</accession>
<keyword evidence="4 13" id="KW-0812">Transmembrane</keyword>
<dbReference type="KEGG" id="smax:FJR03_07520"/>
<evidence type="ECO:0000256" key="3">
    <source>
        <dbReference type="ARBA" id="ARBA00022538"/>
    </source>
</evidence>
<dbReference type="Pfam" id="PF00520">
    <property type="entry name" value="Ion_trans"/>
    <property type="match status" value="1"/>
</dbReference>
<dbReference type="InterPro" id="IPR027359">
    <property type="entry name" value="Volt_channel_dom_sf"/>
</dbReference>
<organism evidence="16 17">
    <name type="scientific">Sulfurimonas marina</name>
    <dbReference type="NCBI Taxonomy" id="2590551"/>
    <lineage>
        <taxon>Bacteria</taxon>
        <taxon>Pseudomonadati</taxon>
        <taxon>Campylobacterota</taxon>
        <taxon>Epsilonproteobacteria</taxon>
        <taxon>Campylobacterales</taxon>
        <taxon>Sulfurimonadaceae</taxon>
        <taxon>Sulfurimonas</taxon>
    </lineage>
</organism>
<reference evidence="16 17" key="1">
    <citation type="submission" date="2019-06" db="EMBL/GenBank/DDBJ databases">
        <title>Sulfurimonas gotlandica sp. nov., a chemoautotrophic and psychrotolerant epsilonproteobacterium isolated from a pelagic redoxcline, and an emended description of the genus Sulfurimonas.</title>
        <authorList>
            <person name="Wang S."/>
            <person name="Jiang L."/>
            <person name="Shao Z."/>
        </authorList>
    </citation>
    <scope>NUCLEOTIDE SEQUENCE [LARGE SCALE GENOMIC DNA]</scope>
    <source>
        <strain evidence="16 17">B2</strain>
    </source>
</reference>
<feature type="domain" description="RCK C-terminal" evidence="15">
    <location>
        <begin position="432"/>
        <end position="517"/>
    </location>
</feature>
<dbReference type="Pfam" id="PF02254">
    <property type="entry name" value="TrkA_N"/>
    <property type="match status" value="1"/>
</dbReference>
<sequence length="527" mass="60996">MQYFNRLLVNFAYFLNSSDAYQRKRRFFYNLLENDDYKYKKYFDLFMMILIFSSVSILIYEVKRDIHDYLNIFNSYIISFIFFVEYVLRLWIHSSISKVIINQDEYSDLLGRDFSLLYVVNKVFKDKMEYVLSLKAIIDLLAIIPFFHELRLLRIFILFRVFKLFRYAKSFSTFASVLATKRFEFFTLAMFAAIVIFVSSVLIYVMEANNPSSPIDTLYEAFYWSIVTISTVGYGDVVAVSPEGQFVAIIVILSGISVLAFTTSLFVSAFTEKLEDIKEAKVIQDVSKENETYIICGYESIAKEVAKKLINSKFNVLVLDEVIERVEDAKRDGLQALNYDPGQVESYKKLNINLSTQVKAILCLKEDDVENVYTALTVRSIDKNVKIMSLLMNSANRSKLIFSGVDEILHDKELVGLVAREYVGQPVAFEAIHAIRAEDSNIKIEEITITQRIVENISKVGELENVDFRVVLLGIHKRETKRFYFNPIDETLLEVGDVLFVIGNYIFIREFTKHLMVKSSKKAFDGK</sequence>
<evidence type="ECO:0000256" key="1">
    <source>
        <dbReference type="ARBA" id="ARBA00004141"/>
    </source>
</evidence>
<dbReference type="SUPFAM" id="SSF116726">
    <property type="entry name" value="TrkA C-terminal domain-like"/>
    <property type="match status" value="1"/>
</dbReference>
<evidence type="ECO:0000256" key="7">
    <source>
        <dbReference type="ARBA" id="ARBA00022958"/>
    </source>
</evidence>
<dbReference type="PANTHER" id="PTHR11537:SF254">
    <property type="entry name" value="POTASSIUM VOLTAGE-GATED CHANNEL PROTEIN SHAB"/>
    <property type="match status" value="1"/>
</dbReference>
<dbReference type="InterPro" id="IPR006037">
    <property type="entry name" value="RCK_C"/>
</dbReference>
<evidence type="ECO:0000259" key="15">
    <source>
        <dbReference type="PROSITE" id="PS51202"/>
    </source>
</evidence>
<dbReference type="EMBL" id="CP041165">
    <property type="protein sequence ID" value="QOP41605.1"/>
    <property type="molecule type" value="Genomic_DNA"/>
</dbReference>
<dbReference type="InterPro" id="IPR036291">
    <property type="entry name" value="NAD(P)-bd_dom_sf"/>
</dbReference>
<dbReference type="RefSeq" id="WP_193112922.1">
    <property type="nucleotide sequence ID" value="NZ_CP041165.1"/>
</dbReference>
<feature type="transmembrane region" description="Helical" evidence="13">
    <location>
        <begin position="69"/>
        <end position="88"/>
    </location>
</feature>
<evidence type="ECO:0000256" key="12">
    <source>
        <dbReference type="ARBA" id="ARBA00029579"/>
    </source>
</evidence>
<dbReference type="PANTHER" id="PTHR11537">
    <property type="entry name" value="VOLTAGE-GATED POTASSIUM CHANNEL"/>
    <property type="match status" value="1"/>
</dbReference>